<evidence type="ECO:0000313" key="8">
    <source>
        <dbReference type="Proteomes" id="UP000543642"/>
    </source>
</evidence>
<keyword evidence="7" id="KW-0413">Isomerase</keyword>
<dbReference type="GO" id="GO:0016853">
    <property type="term" value="F:isomerase activity"/>
    <property type="evidence" value="ECO:0007669"/>
    <property type="project" value="UniProtKB-KW"/>
</dbReference>
<dbReference type="RefSeq" id="WP_183773427.1">
    <property type="nucleotide sequence ID" value="NZ_JACHFW010000006.1"/>
</dbReference>
<dbReference type="Pfam" id="PF19906">
    <property type="entry name" value="CGDB"/>
    <property type="match status" value="1"/>
</dbReference>
<dbReference type="Gene3D" id="3.20.20.150">
    <property type="entry name" value="Divalent-metal-dependent TIM barrel enzymes"/>
    <property type="match status" value="1"/>
</dbReference>
<dbReference type="InterPro" id="IPR013022">
    <property type="entry name" value="Xyl_isomerase-like_TIM-brl"/>
</dbReference>
<feature type="domain" description="C-glycoside deglycosidase beta subunit" evidence="6">
    <location>
        <begin position="353"/>
        <end position="458"/>
    </location>
</feature>
<feature type="domain" description="Xylose isomerase-like TIM barrel" evidence="5">
    <location>
        <begin position="29"/>
        <end position="176"/>
    </location>
</feature>
<evidence type="ECO:0000313" key="7">
    <source>
        <dbReference type="EMBL" id="MBB5264636.1"/>
    </source>
</evidence>
<evidence type="ECO:0000256" key="4">
    <source>
        <dbReference type="ARBA" id="ARBA00047208"/>
    </source>
</evidence>
<dbReference type="InterPro" id="IPR045959">
    <property type="entry name" value="CGDB"/>
</dbReference>
<dbReference type="Proteomes" id="UP000543642">
    <property type="component" value="Unassembled WGS sequence"/>
</dbReference>
<keyword evidence="1" id="KW-0456">Lyase</keyword>
<organism evidence="7 8">
    <name type="scientific">Catenibacillus scindens</name>
    <dbReference type="NCBI Taxonomy" id="673271"/>
    <lineage>
        <taxon>Bacteria</taxon>
        <taxon>Bacillati</taxon>
        <taxon>Bacillota</taxon>
        <taxon>Clostridia</taxon>
        <taxon>Lachnospirales</taxon>
        <taxon>Lachnospiraceae</taxon>
        <taxon>Catenibacillus</taxon>
    </lineage>
</organism>
<evidence type="ECO:0000256" key="3">
    <source>
        <dbReference type="ARBA" id="ARBA00046336"/>
    </source>
</evidence>
<evidence type="ECO:0000256" key="2">
    <source>
        <dbReference type="ARBA" id="ARBA00023277"/>
    </source>
</evidence>
<dbReference type="EMBL" id="JACHFW010000006">
    <property type="protein sequence ID" value="MBB5264636.1"/>
    <property type="molecule type" value="Genomic_DNA"/>
</dbReference>
<comment type="caution">
    <text evidence="7">The sequence shown here is derived from an EMBL/GenBank/DDBJ whole genome shotgun (WGS) entry which is preliminary data.</text>
</comment>
<gene>
    <name evidence="7" type="ORF">HNP82_001764</name>
</gene>
<dbReference type="GO" id="GO:0016829">
    <property type="term" value="F:lyase activity"/>
    <property type="evidence" value="ECO:0007669"/>
    <property type="project" value="UniProtKB-KW"/>
</dbReference>
<reference evidence="7 8" key="1">
    <citation type="submission" date="2020-08" db="EMBL/GenBank/DDBJ databases">
        <title>Genomic Encyclopedia of Type Strains, Phase IV (KMG-IV): sequencing the most valuable type-strain genomes for metagenomic binning, comparative biology and taxonomic classification.</title>
        <authorList>
            <person name="Goeker M."/>
        </authorList>
    </citation>
    <scope>NUCLEOTIDE SEQUENCE [LARGE SCALE GENOMIC DNA]</scope>
    <source>
        <strain evidence="7 8">DSM 106146</strain>
    </source>
</reference>
<name>A0A7W8HA02_9FIRM</name>
<dbReference type="PANTHER" id="PTHR12110">
    <property type="entry name" value="HYDROXYPYRUVATE ISOMERASE"/>
    <property type="match status" value="1"/>
</dbReference>
<keyword evidence="8" id="KW-1185">Reference proteome</keyword>
<dbReference type="AlphaFoldDB" id="A0A7W8HA02"/>
<proteinExistence type="inferred from homology"/>
<evidence type="ECO:0000259" key="5">
    <source>
        <dbReference type="Pfam" id="PF01261"/>
    </source>
</evidence>
<protein>
    <recommendedName>
        <fullName evidence="4">C-deglycosylation enzyme beta subunit</fullName>
    </recommendedName>
</protein>
<keyword evidence="2" id="KW-0119">Carbohydrate metabolism</keyword>
<accession>A0A7W8HA02</accession>
<dbReference type="SUPFAM" id="SSF51658">
    <property type="entry name" value="Xylose isomerase-like"/>
    <property type="match status" value="1"/>
</dbReference>
<comment type="similarity">
    <text evidence="3">Belongs to the C-glycoside deglycosidase beta subunit family.</text>
</comment>
<dbReference type="Pfam" id="PF01261">
    <property type="entry name" value="AP_endonuc_2"/>
    <property type="match status" value="1"/>
</dbReference>
<dbReference type="InterPro" id="IPR050312">
    <property type="entry name" value="IolE/XylAMocC-like"/>
</dbReference>
<evidence type="ECO:0000259" key="6">
    <source>
        <dbReference type="Pfam" id="PF19906"/>
    </source>
</evidence>
<dbReference type="InterPro" id="IPR036237">
    <property type="entry name" value="Xyl_isomerase-like_sf"/>
</dbReference>
<sequence>MGHKIKRGITIYSWHRQVEAGKLTWEDCIEAAVKMGCNGLELLGQLYFRYCPEALQEDIDSWEEMMWEYGTKTIAHDFFVDKTLYAHRNLTVREGVDIVRRHALFAKSIHCPIMRVGGQVDPEVFRQSIPILEDLGIKMGLEIHSGSSSFCLPQVQDVIEVIQKSGSKYIGIVPDMSMFCKEVSKSQLNLAISEGVDEKLVEEVEQLYKAVDNVEFRAFCNEQMALAKDDATKGFLARVRRTEYYDPKVLLEHMPYIIHCHGKFYEMDDNNEETTIDYPGVLKVLVEGGYKGYISAEYEGKPINGDTFEPFRRYQKMLDKYLGTYPDANYPEWPNAEPVSGGGFGVPVQALLPTGFKNHYEDGKCTGFEVQVSNYYYRGVPLSLFESCYVEVNGKLYGPESMRVAVDGEVFRFADMCDVTLHYWNKGYPATIIIDEPGGLIPGTEYDISAVVTIRAYYMREGIAAQIQTDTVKMPPTEKRVLEG</sequence>
<dbReference type="PANTHER" id="PTHR12110:SF53">
    <property type="entry name" value="BLR5974 PROTEIN"/>
    <property type="match status" value="1"/>
</dbReference>
<evidence type="ECO:0000256" key="1">
    <source>
        <dbReference type="ARBA" id="ARBA00023239"/>
    </source>
</evidence>